<evidence type="ECO:0000313" key="1">
    <source>
        <dbReference type="EMBL" id="MDR7297374.1"/>
    </source>
</evidence>
<organism evidence="1 2">
    <name type="scientific">Pelomonas aquatica</name>
    <dbReference type="NCBI Taxonomy" id="431058"/>
    <lineage>
        <taxon>Bacteria</taxon>
        <taxon>Pseudomonadati</taxon>
        <taxon>Pseudomonadota</taxon>
        <taxon>Betaproteobacteria</taxon>
        <taxon>Burkholderiales</taxon>
        <taxon>Sphaerotilaceae</taxon>
        <taxon>Roseateles</taxon>
    </lineage>
</organism>
<dbReference type="InterPro" id="IPR027417">
    <property type="entry name" value="P-loop_NTPase"/>
</dbReference>
<gene>
    <name evidence="1" type="ORF">J2X16_002721</name>
</gene>
<sequence length="240" mass="26294">MSQLPVDTQAGAIHLVGGEKGGVGKSLLSRLLAQYMIDRGIPFTGFDTDRSHGALLRFYADYASPALVDNFAALDAIVESALAEPGRRVLVDLAAQTHEPLARWMDESGVLDLAAEAGVAVQYWHVMDAGRDSVDLLARLLDRFGDRLRYVLVLNQLRGDDFSQLERSGQLARAQALGARTMALKHLQDVVLRKIDAADASFWSARTASSSEGARLGLLERQRLRVWLAHVEGEFERLGV</sequence>
<dbReference type="SUPFAM" id="SSF52540">
    <property type="entry name" value="P-loop containing nucleoside triphosphate hydrolases"/>
    <property type="match status" value="1"/>
</dbReference>
<dbReference type="Proteomes" id="UP001180536">
    <property type="component" value="Unassembled WGS sequence"/>
</dbReference>
<evidence type="ECO:0008006" key="3">
    <source>
        <dbReference type="Google" id="ProtNLM"/>
    </source>
</evidence>
<keyword evidence="2" id="KW-1185">Reference proteome</keyword>
<dbReference type="Gene3D" id="3.40.50.300">
    <property type="entry name" value="P-loop containing nucleotide triphosphate hydrolases"/>
    <property type="match status" value="1"/>
</dbReference>
<dbReference type="EMBL" id="JAVDXQ010000003">
    <property type="protein sequence ID" value="MDR7297374.1"/>
    <property type="molecule type" value="Genomic_DNA"/>
</dbReference>
<dbReference type="RefSeq" id="WP_056875462.1">
    <property type="nucleotide sequence ID" value="NZ_JAVDXQ010000003.1"/>
</dbReference>
<accession>A0ABU1Z9S5</accession>
<proteinExistence type="predicted"/>
<comment type="caution">
    <text evidence="1">The sequence shown here is derived from an EMBL/GenBank/DDBJ whole genome shotgun (WGS) entry which is preliminary data.</text>
</comment>
<evidence type="ECO:0000313" key="2">
    <source>
        <dbReference type="Proteomes" id="UP001180536"/>
    </source>
</evidence>
<reference evidence="1 2" key="1">
    <citation type="submission" date="2023-07" db="EMBL/GenBank/DDBJ databases">
        <title>Sorghum-associated microbial communities from plants grown in Nebraska, USA.</title>
        <authorList>
            <person name="Schachtman D."/>
        </authorList>
    </citation>
    <scope>NUCLEOTIDE SEQUENCE [LARGE SCALE GENOMIC DNA]</scope>
    <source>
        <strain evidence="1 2">BE310</strain>
    </source>
</reference>
<protein>
    <recommendedName>
        <fullName evidence="3">Mobilization protein</fullName>
    </recommendedName>
</protein>
<name>A0ABU1Z9S5_9BURK</name>